<dbReference type="AlphaFoldDB" id="A0A518CZA6"/>
<organism evidence="2 3">
    <name type="scientific">Rohdeia mirabilis</name>
    <dbReference type="NCBI Taxonomy" id="2528008"/>
    <lineage>
        <taxon>Bacteria</taxon>
        <taxon>Pseudomonadati</taxon>
        <taxon>Planctomycetota</taxon>
        <taxon>Planctomycetia</taxon>
        <taxon>Planctomycetia incertae sedis</taxon>
        <taxon>Rohdeia</taxon>
    </lineage>
</organism>
<accession>A0A518CZA6</accession>
<keyword evidence="1" id="KW-0472">Membrane</keyword>
<keyword evidence="1" id="KW-0812">Transmembrane</keyword>
<sequence length="338" mass="37492">MIQDDQNHPPICRTNPTDTHMKLLDRRTNRTETPAHGRRGGAGLYLIGALALAGATVALTIDFGQLERDRVADRLDERLERFAELRAAEDAAGLVQLLGEKARAEFNAEHMAGRWAFDDTEVLEMTGPTVVFEWDRGFAQATWQVRVAETAPQVEDEGAGEMAGPTAVPAPTPKAYTLDQSWALQGGTWFLVPGDEPWGKSRAEVLFGDRLAALEERYADYRDLRMADDQVAIYSMLTPKDRERTDLGTFLGIFGTGAMRVHGMELTKSSLDDGGAAGRVDFVLDSELVLAQLPPDMRARLSGTDPAELRRQTEAACTWQFIDGEWYLEQEEPPQRGR</sequence>
<keyword evidence="1" id="KW-1133">Transmembrane helix</keyword>
<dbReference type="Proteomes" id="UP000319342">
    <property type="component" value="Chromosome"/>
</dbReference>
<keyword evidence="3" id="KW-1185">Reference proteome</keyword>
<feature type="transmembrane region" description="Helical" evidence="1">
    <location>
        <begin position="42"/>
        <end position="61"/>
    </location>
</feature>
<evidence type="ECO:0000256" key="1">
    <source>
        <dbReference type="SAM" id="Phobius"/>
    </source>
</evidence>
<proteinExistence type="predicted"/>
<evidence type="ECO:0000313" key="2">
    <source>
        <dbReference type="EMBL" id="QDU84559.1"/>
    </source>
</evidence>
<evidence type="ECO:0000313" key="3">
    <source>
        <dbReference type="Proteomes" id="UP000319342"/>
    </source>
</evidence>
<name>A0A518CZA6_9BACT</name>
<reference evidence="2 3" key="1">
    <citation type="submission" date="2019-02" db="EMBL/GenBank/DDBJ databases">
        <title>Deep-cultivation of Planctomycetes and their phenomic and genomic characterization uncovers novel biology.</title>
        <authorList>
            <person name="Wiegand S."/>
            <person name="Jogler M."/>
            <person name="Boedeker C."/>
            <person name="Pinto D."/>
            <person name="Vollmers J."/>
            <person name="Rivas-Marin E."/>
            <person name="Kohn T."/>
            <person name="Peeters S.H."/>
            <person name="Heuer A."/>
            <person name="Rast P."/>
            <person name="Oberbeckmann S."/>
            <person name="Bunk B."/>
            <person name="Jeske O."/>
            <person name="Meyerdierks A."/>
            <person name="Storesund J.E."/>
            <person name="Kallscheuer N."/>
            <person name="Luecker S."/>
            <person name="Lage O.M."/>
            <person name="Pohl T."/>
            <person name="Merkel B.J."/>
            <person name="Hornburger P."/>
            <person name="Mueller R.-W."/>
            <person name="Bruemmer F."/>
            <person name="Labrenz M."/>
            <person name="Spormann A.M."/>
            <person name="Op den Camp H."/>
            <person name="Overmann J."/>
            <person name="Amann R."/>
            <person name="Jetten M.S.M."/>
            <person name="Mascher T."/>
            <person name="Medema M.H."/>
            <person name="Devos D.P."/>
            <person name="Kaster A.-K."/>
            <person name="Ovreas L."/>
            <person name="Rohde M."/>
            <person name="Galperin M.Y."/>
            <person name="Jogler C."/>
        </authorList>
    </citation>
    <scope>NUCLEOTIDE SEQUENCE [LARGE SCALE GENOMIC DNA]</scope>
    <source>
        <strain evidence="2 3">Pla163</strain>
    </source>
</reference>
<gene>
    <name evidence="2" type="ORF">Pla163_16700</name>
</gene>
<dbReference type="EMBL" id="CP036290">
    <property type="protein sequence ID" value="QDU84559.1"/>
    <property type="molecule type" value="Genomic_DNA"/>
</dbReference>
<protein>
    <submittedName>
        <fullName evidence="2">Uncharacterized protein</fullName>
    </submittedName>
</protein>